<evidence type="ECO:0000313" key="1">
    <source>
        <dbReference type="EMBL" id="GAX74758.1"/>
    </source>
</evidence>
<keyword evidence="2" id="KW-1185">Reference proteome</keyword>
<dbReference type="Proteomes" id="UP000232323">
    <property type="component" value="Unassembled WGS sequence"/>
</dbReference>
<dbReference type="EMBL" id="BEGY01000009">
    <property type="protein sequence ID" value="GAX74758.1"/>
    <property type="molecule type" value="Genomic_DNA"/>
</dbReference>
<sequence length="209" mass="23677">MCRSSSTHHDSNVTDSHRLVNLILFGNKLENRAEVNKIVNSLAASKLIFKESNLAGGPWVVVHNEGVVQLWRAVFEIFNIFTNNAQTAEDRDFASQTFDPESRTAVNRAEYMRGKIEVLANGTYQPEDDSLNCPKRIKVKIEGGLLRLRDTEIQLPFIQGTGTFDVMYVDECLRIFRSGNSLVVQIKKSFLDNMIAGRIRVENQVPNIY</sequence>
<evidence type="ECO:0008006" key="3">
    <source>
        <dbReference type="Google" id="ProtNLM"/>
    </source>
</evidence>
<organism evidence="1 2">
    <name type="scientific">Chlamydomonas eustigma</name>
    <dbReference type="NCBI Taxonomy" id="1157962"/>
    <lineage>
        <taxon>Eukaryota</taxon>
        <taxon>Viridiplantae</taxon>
        <taxon>Chlorophyta</taxon>
        <taxon>core chlorophytes</taxon>
        <taxon>Chlorophyceae</taxon>
        <taxon>CS clade</taxon>
        <taxon>Chlamydomonadales</taxon>
        <taxon>Chlamydomonadaceae</taxon>
        <taxon>Chlamydomonas</taxon>
    </lineage>
</organism>
<evidence type="ECO:0000313" key="2">
    <source>
        <dbReference type="Proteomes" id="UP000232323"/>
    </source>
</evidence>
<comment type="caution">
    <text evidence="1">The sequence shown here is derived from an EMBL/GenBank/DDBJ whole genome shotgun (WGS) entry which is preliminary data.</text>
</comment>
<proteinExistence type="predicted"/>
<dbReference type="AlphaFoldDB" id="A0A250WVB0"/>
<protein>
    <recommendedName>
        <fullName evidence="3">Plastid lipid-associated protein/fibrillin conserved domain-containing protein</fullName>
    </recommendedName>
</protein>
<dbReference type="STRING" id="1157962.A0A250WVB0"/>
<dbReference type="OrthoDB" id="514399at2759"/>
<gene>
    <name evidence="1" type="ORF">CEUSTIGMA_g2205.t1</name>
</gene>
<name>A0A250WVB0_9CHLO</name>
<reference evidence="1 2" key="1">
    <citation type="submission" date="2017-08" db="EMBL/GenBank/DDBJ databases">
        <title>Acidophilic green algal genome provides insights into adaptation to an acidic environment.</title>
        <authorList>
            <person name="Hirooka S."/>
            <person name="Hirose Y."/>
            <person name="Kanesaki Y."/>
            <person name="Higuchi S."/>
            <person name="Fujiwara T."/>
            <person name="Onuma R."/>
            <person name="Era A."/>
            <person name="Ohbayashi R."/>
            <person name="Uzuka A."/>
            <person name="Nozaki H."/>
            <person name="Yoshikawa H."/>
            <person name="Miyagishima S.Y."/>
        </authorList>
    </citation>
    <scope>NUCLEOTIDE SEQUENCE [LARGE SCALE GENOMIC DNA]</scope>
    <source>
        <strain evidence="1 2">NIES-2499</strain>
    </source>
</reference>
<accession>A0A250WVB0</accession>